<protein>
    <submittedName>
        <fullName evidence="2">FR47-like protein</fullName>
    </submittedName>
</protein>
<accession>A0A4R6THQ6</accession>
<dbReference type="SUPFAM" id="SSF55729">
    <property type="entry name" value="Acyl-CoA N-acyltransferases (Nat)"/>
    <property type="match status" value="1"/>
</dbReference>
<evidence type="ECO:0000313" key="2">
    <source>
        <dbReference type="EMBL" id="TDQ29876.1"/>
    </source>
</evidence>
<sequence length="229" mass="26781">MKIDDKLKNPVWYSLCETHQKFVINYDDVKFYDPKICPFGAFTDGSKTATALNEYAKLTDKFFLVSENETPTYDSRFITLDKKIEGCQMVLDNLVELEISEEIVQLTENHVDEIYNLIWLVMPGYYKKRTFDMGKYFGVFKDNQLVAITGQRMQTDDFIEVSAVVTHPNYTRKGLAKQLTHFVTQEIIKDGKHPILHTTKGNPAIGLYEKLGYRLTRDMNWWYYHSTQI</sequence>
<reference evidence="2 3" key="1">
    <citation type="submission" date="2019-03" db="EMBL/GenBank/DDBJ databases">
        <title>Genomic Encyclopedia of Type Strains, Phase III (KMG-III): the genomes of soil and plant-associated and newly described type strains.</title>
        <authorList>
            <person name="Whitman W."/>
        </authorList>
    </citation>
    <scope>NUCLEOTIDE SEQUENCE [LARGE SCALE GENOMIC DNA]</scope>
    <source>
        <strain evidence="2 3">CECT 8283</strain>
    </source>
</reference>
<evidence type="ECO:0000259" key="1">
    <source>
        <dbReference type="PROSITE" id="PS51186"/>
    </source>
</evidence>
<organism evidence="2 3">
    <name type="scientific">Tenacibaculum caenipelagi</name>
    <dbReference type="NCBI Taxonomy" id="1325435"/>
    <lineage>
        <taxon>Bacteria</taxon>
        <taxon>Pseudomonadati</taxon>
        <taxon>Bacteroidota</taxon>
        <taxon>Flavobacteriia</taxon>
        <taxon>Flavobacteriales</taxon>
        <taxon>Flavobacteriaceae</taxon>
        <taxon>Tenacibaculum</taxon>
    </lineage>
</organism>
<proteinExistence type="predicted"/>
<dbReference type="Proteomes" id="UP000295390">
    <property type="component" value="Unassembled WGS sequence"/>
</dbReference>
<dbReference type="OrthoDB" id="9797456at2"/>
<dbReference type="InterPro" id="IPR000182">
    <property type="entry name" value="GNAT_dom"/>
</dbReference>
<comment type="caution">
    <text evidence="2">The sequence shown here is derived from an EMBL/GenBank/DDBJ whole genome shotgun (WGS) entry which is preliminary data.</text>
</comment>
<dbReference type="PROSITE" id="PS51186">
    <property type="entry name" value="GNAT"/>
    <property type="match status" value="1"/>
</dbReference>
<keyword evidence="3" id="KW-1185">Reference proteome</keyword>
<dbReference type="InterPro" id="IPR013653">
    <property type="entry name" value="GCN5-like_dom"/>
</dbReference>
<dbReference type="EMBL" id="SNYH01000001">
    <property type="protein sequence ID" value="TDQ29876.1"/>
    <property type="molecule type" value="Genomic_DNA"/>
</dbReference>
<dbReference type="RefSeq" id="WP_133534420.1">
    <property type="nucleotide sequence ID" value="NZ_SNYH01000001.1"/>
</dbReference>
<feature type="domain" description="N-acetyltransferase" evidence="1">
    <location>
        <begin position="101"/>
        <end position="229"/>
    </location>
</feature>
<dbReference type="Gene3D" id="3.40.630.30">
    <property type="match status" value="1"/>
</dbReference>
<dbReference type="CDD" id="cd04301">
    <property type="entry name" value="NAT_SF"/>
    <property type="match status" value="1"/>
</dbReference>
<dbReference type="AlphaFoldDB" id="A0A4R6THQ6"/>
<dbReference type="InterPro" id="IPR016181">
    <property type="entry name" value="Acyl_CoA_acyltransferase"/>
</dbReference>
<gene>
    <name evidence="2" type="ORF">DFQ07_0200</name>
</gene>
<dbReference type="Pfam" id="PF08445">
    <property type="entry name" value="FR47"/>
    <property type="match status" value="1"/>
</dbReference>
<dbReference type="GO" id="GO:0016747">
    <property type="term" value="F:acyltransferase activity, transferring groups other than amino-acyl groups"/>
    <property type="evidence" value="ECO:0007669"/>
    <property type="project" value="InterPro"/>
</dbReference>
<evidence type="ECO:0000313" key="3">
    <source>
        <dbReference type="Proteomes" id="UP000295390"/>
    </source>
</evidence>
<name>A0A4R6THQ6_9FLAO</name>